<name>A0A843X2R0_COLES</name>
<sequence length="114" mass="12177">MGRKRALLVAVRGMCRGDCNGETGERRRQEGDDGEGRGRECAGTMTPGSVLAEEKKSDDAEDGGRLCDGKRGRAERGGDSDEGCGEAAGCKLRALRRQTALSSGACMRQNERVR</sequence>
<evidence type="ECO:0000256" key="1">
    <source>
        <dbReference type="SAM" id="MobiDB-lite"/>
    </source>
</evidence>
<dbReference type="EMBL" id="NMUH01006510">
    <property type="protein sequence ID" value="MQM15426.1"/>
    <property type="molecule type" value="Genomic_DNA"/>
</dbReference>
<comment type="caution">
    <text evidence="2">The sequence shown here is derived from an EMBL/GenBank/DDBJ whole genome shotgun (WGS) entry which is preliminary data.</text>
</comment>
<protein>
    <submittedName>
        <fullName evidence="2">Uncharacterized protein</fullName>
    </submittedName>
</protein>
<proteinExistence type="predicted"/>
<keyword evidence="3" id="KW-1185">Reference proteome</keyword>
<evidence type="ECO:0000313" key="2">
    <source>
        <dbReference type="EMBL" id="MQM15426.1"/>
    </source>
</evidence>
<feature type="compositionally biased region" description="Basic and acidic residues" evidence="1">
    <location>
        <begin position="23"/>
        <end position="40"/>
    </location>
</feature>
<feature type="compositionally biased region" description="Basic and acidic residues" evidence="1">
    <location>
        <begin position="52"/>
        <end position="79"/>
    </location>
</feature>
<organism evidence="2 3">
    <name type="scientific">Colocasia esculenta</name>
    <name type="common">Wild taro</name>
    <name type="synonym">Arum esculentum</name>
    <dbReference type="NCBI Taxonomy" id="4460"/>
    <lineage>
        <taxon>Eukaryota</taxon>
        <taxon>Viridiplantae</taxon>
        <taxon>Streptophyta</taxon>
        <taxon>Embryophyta</taxon>
        <taxon>Tracheophyta</taxon>
        <taxon>Spermatophyta</taxon>
        <taxon>Magnoliopsida</taxon>
        <taxon>Liliopsida</taxon>
        <taxon>Araceae</taxon>
        <taxon>Aroideae</taxon>
        <taxon>Colocasieae</taxon>
        <taxon>Colocasia</taxon>
    </lineage>
</organism>
<dbReference type="AlphaFoldDB" id="A0A843X2R0"/>
<gene>
    <name evidence="2" type="ORF">Taro_048371</name>
</gene>
<dbReference type="Proteomes" id="UP000652761">
    <property type="component" value="Unassembled WGS sequence"/>
</dbReference>
<reference evidence="2" key="1">
    <citation type="submission" date="2017-07" db="EMBL/GenBank/DDBJ databases">
        <title>Taro Niue Genome Assembly and Annotation.</title>
        <authorList>
            <person name="Atibalentja N."/>
            <person name="Keating K."/>
            <person name="Fields C.J."/>
        </authorList>
    </citation>
    <scope>NUCLEOTIDE SEQUENCE</scope>
    <source>
        <strain evidence="2">Niue_2</strain>
        <tissue evidence="2">Leaf</tissue>
    </source>
</reference>
<feature type="region of interest" description="Disordered" evidence="1">
    <location>
        <begin position="17"/>
        <end position="85"/>
    </location>
</feature>
<accession>A0A843X2R0</accession>
<evidence type="ECO:0000313" key="3">
    <source>
        <dbReference type="Proteomes" id="UP000652761"/>
    </source>
</evidence>